<dbReference type="STRING" id="1169540.A0A0G4ENZ0"/>
<evidence type="ECO:0000256" key="1">
    <source>
        <dbReference type="SAM" id="MobiDB-lite"/>
    </source>
</evidence>
<feature type="region of interest" description="Disordered" evidence="1">
    <location>
        <begin position="21"/>
        <end position="43"/>
    </location>
</feature>
<protein>
    <submittedName>
        <fullName evidence="3">Uncharacterized protein</fullName>
    </submittedName>
</protein>
<dbReference type="AlphaFoldDB" id="A0A0G4ENZ0"/>
<dbReference type="VEuPathDB" id="CryptoDB:Vbra_20660"/>
<dbReference type="PhylomeDB" id="A0A0G4ENZ0"/>
<feature type="compositionally biased region" description="Basic and acidic residues" evidence="1">
    <location>
        <begin position="316"/>
        <end position="333"/>
    </location>
</feature>
<keyword evidence="2" id="KW-0732">Signal</keyword>
<sequence>MMRAVCVALLFCAVAFAEPEKKAPAPPPEPKHEPAPTYDKKGDFMAYDKKDEGKKEWQTIEQEPVYECPHGSTPTKDKGCVTTKEVKAKISCPHGYDKDGHKCTKKDSVAPYEVCDNGAKAHNGKCKLVEHVAASAKCPKHYKMHGHVCIPEKGEEPAKHVCKGGYRMEKGHCVKTVETKPTYTCPKGHTLHGKNCQSTHHVAPVCKKGYTPSKNGCVKAVDHGAPHTSCPHGYKLDNKGGKHGATCVKEKHVDADEICEHGTKKGGKCITHETAPMQYECKKGYHMQGHKCVKVLEDKPDKRCPHGYKPVKSSGKGKEGHSHECIKEKGDKKPHEVCPKGTVLKGHKCVSQHVKPAEYKCKKGHLVNGKCVSHSEHKKALTCEHGYVLRNGVCVLHKSEKAVETCPHGQELKGHKCVSKVATKPTIVKKEMKTKGPQMTCPKGYKMSKKEGKHGATCIKEKVEHASPSCPKGYTLKGHKCWTEHVVPATSKCDGTTTKDGKCVKYQPTKSVPKCEKGYSLKGHRCIKKIQVEVPAVPVHKKAPRHDKKESKETPVYHEHHEPAPSKKI</sequence>
<dbReference type="OMA" id="DKYSCIC"/>
<dbReference type="InParanoid" id="A0A0G4ENZ0"/>
<reference evidence="3 4" key="1">
    <citation type="submission" date="2014-11" db="EMBL/GenBank/DDBJ databases">
        <authorList>
            <person name="Zhu J."/>
            <person name="Qi W."/>
            <person name="Song R."/>
        </authorList>
    </citation>
    <scope>NUCLEOTIDE SEQUENCE [LARGE SCALE GENOMIC DNA]</scope>
</reference>
<dbReference type="OrthoDB" id="7250310at2759"/>
<feature type="region of interest" description="Disordered" evidence="1">
    <location>
        <begin position="539"/>
        <end position="569"/>
    </location>
</feature>
<accession>A0A0G4ENZ0</accession>
<proteinExistence type="predicted"/>
<organism evidence="3 4">
    <name type="scientific">Vitrella brassicaformis (strain CCMP3155)</name>
    <dbReference type="NCBI Taxonomy" id="1169540"/>
    <lineage>
        <taxon>Eukaryota</taxon>
        <taxon>Sar</taxon>
        <taxon>Alveolata</taxon>
        <taxon>Colpodellida</taxon>
        <taxon>Vitrellaceae</taxon>
        <taxon>Vitrella</taxon>
    </lineage>
</organism>
<dbReference type="PANTHER" id="PTHR37157">
    <property type="entry name" value="PRION-LIKE-(Q/N-RICH) DOMAIN-BEARING PROTEIN 25"/>
    <property type="match status" value="1"/>
</dbReference>
<dbReference type="PANTHER" id="PTHR37157:SF2">
    <property type="entry name" value="EB DOMAIN-CONTAINING PROTEIN-RELATED"/>
    <property type="match status" value="1"/>
</dbReference>
<feature type="signal peptide" evidence="2">
    <location>
        <begin position="1"/>
        <end position="17"/>
    </location>
</feature>
<feature type="region of interest" description="Disordered" evidence="1">
    <location>
        <begin position="304"/>
        <end position="333"/>
    </location>
</feature>
<feature type="chain" id="PRO_5005188075" evidence="2">
    <location>
        <begin position="18"/>
        <end position="569"/>
    </location>
</feature>
<dbReference type="InterPro" id="IPR009030">
    <property type="entry name" value="Growth_fac_rcpt_cys_sf"/>
</dbReference>
<name>A0A0G4ENZ0_VITBC</name>
<evidence type="ECO:0000313" key="3">
    <source>
        <dbReference type="EMBL" id="CEL99520.1"/>
    </source>
</evidence>
<dbReference type="EMBL" id="CDMY01000282">
    <property type="protein sequence ID" value="CEL99520.1"/>
    <property type="molecule type" value="Genomic_DNA"/>
</dbReference>
<feature type="compositionally biased region" description="Basic and acidic residues" evidence="1">
    <location>
        <begin position="547"/>
        <end position="569"/>
    </location>
</feature>
<dbReference type="SUPFAM" id="SSF57184">
    <property type="entry name" value="Growth factor receptor domain"/>
    <property type="match status" value="1"/>
</dbReference>
<keyword evidence="4" id="KW-1185">Reference proteome</keyword>
<evidence type="ECO:0000256" key="2">
    <source>
        <dbReference type="SAM" id="SignalP"/>
    </source>
</evidence>
<dbReference type="Proteomes" id="UP000041254">
    <property type="component" value="Unassembled WGS sequence"/>
</dbReference>
<evidence type="ECO:0000313" key="4">
    <source>
        <dbReference type="Proteomes" id="UP000041254"/>
    </source>
</evidence>
<gene>
    <name evidence="3" type="ORF">Vbra_20660</name>
</gene>